<evidence type="ECO:0000313" key="2">
    <source>
        <dbReference type="Proteomes" id="UP000029267"/>
    </source>
</evidence>
<dbReference type="Proteomes" id="UP000029267">
    <property type="component" value="Unassembled WGS sequence"/>
</dbReference>
<dbReference type="EMBL" id="JPYA02000002">
    <property type="protein sequence ID" value="MEB3751078.1"/>
    <property type="molecule type" value="Genomic_DNA"/>
</dbReference>
<keyword evidence="2" id="KW-1185">Reference proteome</keyword>
<proteinExistence type="predicted"/>
<reference evidence="1 2" key="1">
    <citation type="journal article" date="2014" name="Genome Announc.">
        <title>Draft Genome Sequence of Geobacillus icigianus Strain G1w1T Isolated from Hot Springs in the Valley of Geysers, Kamchatka (Russian Federation).</title>
        <authorList>
            <person name="Bryanskaya A.V."/>
            <person name="Rozanov A.S."/>
            <person name="Logacheva M.D."/>
            <person name="Kotenko A.V."/>
            <person name="Peltek S.E."/>
        </authorList>
    </citation>
    <scope>NUCLEOTIDE SEQUENCE [LARGE SCALE GENOMIC DNA]</scope>
    <source>
        <strain evidence="1 2">G1w1</strain>
    </source>
</reference>
<gene>
    <name evidence="1" type="ORF">EP10_001919</name>
</gene>
<accession>A0ABU6BGK2</accession>
<organism evidence="1 2">
    <name type="scientific">Geobacillus icigianus</name>
    <dbReference type="NCBI Taxonomy" id="1430331"/>
    <lineage>
        <taxon>Bacteria</taxon>
        <taxon>Bacillati</taxon>
        <taxon>Bacillota</taxon>
        <taxon>Bacilli</taxon>
        <taxon>Bacillales</taxon>
        <taxon>Anoxybacillaceae</taxon>
        <taxon>Geobacillus</taxon>
    </lineage>
</organism>
<evidence type="ECO:0008006" key="3">
    <source>
        <dbReference type="Google" id="ProtNLM"/>
    </source>
</evidence>
<protein>
    <recommendedName>
        <fullName evidence="3">Spore coat protein</fullName>
    </recommendedName>
</protein>
<name>A0ABU6BGK2_9BACL</name>
<comment type="caution">
    <text evidence="1">The sequence shown here is derived from an EMBL/GenBank/DDBJ whole genome shotgun (WGS) entry which is preliminary data.</text>
</comment>
<dbReference type="RefSeq" id="WP_033017810.1">
    <property type="nucleotide sequence ID" value="NZ_JPYA02000002.1"/>
</dbReference>
<evidence type="ECO:0000313" key="1">
    <source>
        <dbReference type="EMBL" id="MEB3751078.1"/>
    </source>
</evidence>
<sequence>MKAKQKSPLQPAEAFGRTIRIHHRPPNGAAVAKPKEDGGDQGEKTIYISCNFVFHGVVRRSCHGANLSGDKMGHGDRRFLLSCNFVLQPADYSDIGLYLDETCNEDSEILYCNLYSFPFFIHLHDLGHNHSLCPSSCLTVVTAEKKGPEGACKLVEPPLAPSLDVEGRS</sequence>